<comment type="subunit">
    <text evidence="2">Heterodimer of a B chain and an A chain linked by two disulfide bonds.</text>
</comment>
<evidence type="ECO:0000256" key="6">
    <source>
        <dbReference type="RuleBase" id="RU000406"/>
    </source>
</evidence>
<dbReference type="STRING" id="597456.A0A0L7R8T8"/>
<evidence type="ECO:0000256" key="2">
    <source>
        <dbReference type="ARBA" id="ARBA00011207"/>
    </source>
</evidence>
<keyword evidence="4 7" id="KW-0732">Signal</keyword>
<dbReference type="SMART" id="SM00078">
    <property type="entry name" value="IlGF"/>
    <property type="match status" value="1"/>
</dbReference>
<dbReference type="PANTHER" id="PTHR13647">
    <property type="entry name" value="INSULIN-LIKE PEPTIDE 2-RELATED"/>
    <property type="match status" value="1"/>
</dbReference>
<organism evidence="9 10">
    <name type="scientific">Habropoda laboriosa</name>
    <dbReference type="NCBI Taxonomy" id="597456"/>
    <lineage>
        <taxon>Eukaryota</taxon>
        <taxon>Metazoa</taxon>
        <taxon>Ecdysozoa</taxon>
        <taxon>Arthropoda</taxon>
        <taxon>Hexapoda</taxon>
        <taxon>Insecta</taxon>
        <taxon>Pterygota</taxon>
        <taxon>Neoptera</taxon>
        <taxon>Endopterygota</taxon>
        <taxon>Hymenoptera</taxon>
        <taxon>Apocrita</taxon>
        <taxon>Aculeata</taxon>
        <taxon>Apoidea</taxon>
        <taxon>Anthophila</taxon>
        <taxon>Apidae</taxon>
        <taxon>Habropoda</taxon>
    </lineage>
</organism>
<dbReference type="InterPro" id="IPR036438">
    <property type="entry name" value="Insulin-like_sf"/>
</dbReference>
<evidence type="ECO:0000256" key="4">
    <source>
        <dbReference type="ARBA" id="ARBA00022729"/>
    </source>
</evidence>
<accession>A0A0L7R8T8</accession>
<sequence>MSVYRLNALISLMLMIIILMPEAEHAKSNVFRYERKRQAEIEVRKYCGDNLSSALQRVCAGVYNTPFKKSNQEMEMDDYMAYNYDLHPYKSIENARRMLRFRRNSPGVHEECCSKPCSTEEIRSYCGTR</sequence>
<dbReference type="InterPro" id="IPR016179">
    <property type="entry name" value="Insulin-like"/>
</dbReference>
<dbReference type="PANTHER" id="PTHR13647:SF4">
    <property type="entry name" value="INSULIN-LIKE PEPTIDE 1-RELATED"/>
    <property type="match status" value="1"/>
</dbReference>
<name>A0A0L7R8T8_9HYME</name>
<comment type="similarity">
    <text evidence="1 6">Belongs to the insulin family.</text>
</comment>
<evidence type="ECO:0000313" key="9">
    <source>
        <dbReference type="EMBL" id="KOC67243.1"/>
    </source>
</evidence>
<dbReference type="AlphaFoldDB" id="A0A0L7R8T8"/>
<dbReference type="SUPFAM" id="SSF56994">
    <property type="entry name" value="Insulin-like"/>
    <property type="match status" value="1"/>
</dbReference>
<evidence type="ECO:0000256" key="3">
    <source>
        <dbReference type="ARBA" id="ARBA00022685"/>
    </source>
</evidence>
<dbReference type="EMBL" id="KQ414631">
    <property type="protein sequence ID" value="KOC67243.1"/>
    <property type="molecule type" value="Genomic_DNA"/>
</dbReference>
<dbReference type="InterPro" id="IPR022353">
    <property type="entry name" value="Insulin_CS"/>
</dbReference>
<keyword evidence="10" id="KW-1185">Reference proteome</keyword>
<evidence type="ECO:0000259" key="8">
    <source>
        <dbReference type="SMART" id="SM00078"/>
    </source>
</evidence>
<gene>
    <name evidence="9" type="ORF">WH47_00113</name>
</gene>
<dbReference type="InterPro" id="IPR022352">
    <property type="entry name" value="Ins/IGF/rlx"/>
</dbReference>
<feature type="signal peptide" evidence="7">
    <location>
        <begin position="1"/>
        <end position="25"/>
    </location>
</feature>
<evidence type="ECO:0000256" key="5">
    <source>
        <dbReference type="ARBA" id="ARBA00023157"/>
    </source>
</evidence>
<proteinExistence type="inferred from homology"/>
<feature type="domain" description="Insulin-like" evidence="8">
    <location>
        <begin position="44"/>
        <end position="126"/>
    </location>
</feature>
<feature type="chain" id="PRO_5005575091" evidence="7">
    <location>
        <begin position="26"/>
        <end position="129"/>
    </location>
</feature>
<dbReference type="Gene3D" id="1.10.100.10">
    <property type="entry name" value="Insulin-like"/>
    <property type="match status" value="1"/>
</dbReference>
<keyword evidence="3" id="KW-0165">Cleavage on pair of basic residues</keyword>
<dbReference type="PROSITE" id="PS00262">
    <property type="entry name" value="INSULIN"/>
    <property type="match status" value="1"/>
</dbReference>
<protein>
    <submittedName>
        <fullName evidence="9">LIRP protein</fullName>
    </submittedName>
</protein>
<dbReference type="Pfam" id="PF00049">
    <property type="entry name" value="Insulin"/>
    <property type="match status" value="1"/>
</dbReference>
<reference evidence="9 10" key="1">
    <citation type="submission" date="2015-07" db="EMBL/GenBank/DDBJ databases">
        <title>The genome of Habropoda laboriosa.</title>
        <authorList>
            <person name="Pan H."/>
            <person name="Kapheim K."/>
        </authorList>
    </citation>
    <scope>NUCLEOTIDE SEQUENCE [LARGE SCALE GENOMIC DNA]</scope>
    <source>
        <strain evidence="9">0110345459</strain>
    </source>
</reference>
<evidence type="ECO:0000256" key="7">
    <source>
        <dbReference type="SAM" id="SignalP"/>
    </source>
</evidence>
<dbReference type="Proteomes" id="UP000053825">
    <property type="component" value="Unassembled WGS sequence"/>
</dbReference>
<evidence type="ECO:0000313" key="10">
    <source>
        <dbReference type="Proteomes" id="UP000053825"/>
    </source>
</evidence>
<dbReference type="GO" id="GO:0005179">
    <property type="term" value="F:hormone activity"/>
    <property type="evidence" value="ECO:0007669"/>
    <property type="project" value="InterPro"/>
</dbReference>
<dbReference type="OrthoDB" id="6330326at2759"/>
<comment type="subcellular location">
    <subcellularLocation>
        <location evidence="6">Secreted</location>
    </subcellularLocation>
</comment>
<evidence type="ECO:0000256" key="1">
    <source>
        <dbReference type="ARBA" id="ARBA00009034"/>
    </source>
</evidence>
<dbReference type="PRINTS" id="PR00276">
    <property type="entry name" value="INSULINFAMLY"/>
</dbReference>
<keyword evidence="5" id="KW-1015">Disulfide bond</keyword>
<keyword evidence="6" id="KW-0964">Secreted</keyword>
<dbReference type="GO" id="GO:0005576">
    <property type="term" value="C:extracellular region"/>
    <property type="evidence" value="ECO:0007669"/>
    <property type="project" value="UniProtKB-SubCell"/>
</dbReference>